<dbReference type="Gene3D" id="3.40.50.450">
    <property type="match status" value="1"/>
</dbReference>
<dbReference type="AlphaFoldDB" id="A0A087DGD0"/>
<dbReference type="EMBL" id="JGZP01000021">
    <property type="protein sequence ID" value="KFI94580.1"/>
    <property type="molecule type" value="Genomic_DNA"/>
</dbReference>
<comment type="similarity">
    <text evidence="1">Belongs to the DprA/Smf family.</text>
</comment>
<dbReference type="eggNOG" id="COG0758">
    <property type="taxonomic scope" value="Bacteria"/>
</dbReference>
<comment type="caution">
    <text evidence="4">The sequence shown here is derived from an EMBL/GenBank/DDBJ whole genome shotgun (WGS) entry which is preliminary data.</text>
</comment>
<feature type="domain" description="Smf/DprA SLOG" evidence="3">
    <location>
        <begin position="129"/>
        <end position="367"/>
    </location>
</feature>
<dbReference type="PANTHER" id="PTHR43022:SF1">
    <property type="entry name" value="PROTEIN SMF"/>
    <property type="match status" value="1"/>
</dbReference>
<evidence type="ECO:0000256" key="1">
    <source>
        <dbReference type="ARBA" id="ARBA00006525"/>
    </source>
</evidence>
<protein>
    <submittedName>
        <fullName evidence="4">SMF family protein</fullName>
    </submittedName>
</protein>
<dbReference type="InterPro" id="IPR057666">
    <property type="entry name" value="DrpA_SLOG"/>
</dbReference>
<proteinExistence type="inferred from homology"/>
<gene>
    <name evidence="4" type="ORF">BSTEL_1250</name>
</gene>
<sequence>METPHSLMTRRYPPPDRETLARATLTYCLDGADAIMYATIKGAGSGTEALKLIIGSRPGNAGAAATTARKELDHVFAVGLARWGSRITPQGTRAFRKALAGWHARLDTLPTLDWEHLDGWFTMDGAQWIIGPASPYWPHQLQDLSTRRDWASPLCLWGVGDVRALVSCAKPIAVVGSRGATDYGRAVAREVAMRCAAAGHLIVSGGALGTDAAAHWGALAAADERAWRSRGDMTDPDDADPARGVGRTVAVFAGGLNHIGPSTNLLLFERMVEQGGVLISELCPGTIPEARRFLLRNRIIAALASTVVVAQARLRSGALSTANWANDLNREVIAVPGLITMPHNAGCNRIIADHQAMLLASVEEIDELVHPAHRPELGEEPWKKPEAAGDDGTGGDSMDGDGTDGDGKADRAPEPASDAGGGVAADGDSATEREDALAASQRAVLTAIRSCRRRRTPVTPDVLLARLREDDPDAAMPRLLADLGELEALGLIRREQGEVRLVRGTAGT</sequence>
<accession>A0A087DGD0</accession>
<dbReference type="PANTHER" id="PTHR43022">
    <property type="entry name" value="PROTEIN SMF"/>
    <property type="match status" value="1"/>
</dbReference>
<dbReference type="RefSeq" id="WP_193788497.1">
    <property type="nucleotide sequence ID" value="NZ_JGZP01000021.1"/>
</dbReference>
<dbReference type="Pfam" id="PF02481">
    <property type="entry name" value="DNA_processg_A"/>
    <property type="match status" value="1"/>
</dbReference>
<dbReference type="Proteomes" id="UP000029004">
    <property type="component" value="Unassembled WGS sequence"/>
</dbReference>
<evidence type="ECO:0000313" key="5">
    <source>
        <dbReference type="Proteomes" id="UP000029004"/>
    </source>
</evidence>
<name>A0A087DGD0_9BIFI</name>
<reference evidence="4 5" key="1">
    <citation type="submission" date="2014-03" db="EMBL/GenBank/DDBJ databases">
        <title>Genomics of Bifidobacteria.</title>
        <authorList>
            <person name="Ventura M."/>
            <person name="Milani C."/>
            <person name="Lugli G.A."/>
        </authorList>
    </citation>
    <scope>NUCLEOTIDE SEQUENCE [LARGE SCALE GENOMIC DNA]</scope>
    <source>
        <strain evidence="4 5">DSM 23968</strain>
    </source>
</reference>
<organism evidence="4 5">
    <name type="scientific">Bifidobacterium stellenboschense</name>
    <dbReference type="NCBI Taxonomy" id="762211"/>
    <lineage>
        <taxon>Bacteria</taxon>
        <taxon>Bacillati</taxon>
        <taxon>Actinomycetota</taxon>
        <taxon>Actinomycetes</taxon>
        <taxon>Bifidobacteriales</taxon>
        <taxon>Bifidobacteriaceae</taxon>
        <taxon>Bifidobacterium</taxon>
    </lineage>
</organism>
<evidence type="ECO:0000259" key="3">
    <source>
        <dbReference type="Pfam" id="PF02481"/>
    </source>
</evidence>
<evidence type="ECO:0000313" key="4">
    <source>
        <dbReference type="EMBL" id="KFI94580.1"/>
    </source>
</evidence>
<dbReference type="GO" id="GO:0009294">
    <property type="term" value="P:DNA-mediated transformation"/>
    <property type="evidence" value="ECO:0007669"/>
    <property type="project" value="InterPro"/>
</dbReference>
<feature type="compositionally biased region" description="Basic and acidic residues" evidence="2">
    <location>
        <begin position="373"/>
        <end position="387"/>
    </location>
</feature>
<dbReference type="InterPro" id="IPR003488">
    <property type="entry name" value="DprA"/>
</dbReference>
<dbReference type="SUPFAM" id="SSF102405">
    <property type="entry name" value="MCP/YpsA-like"/>
    <property type="match status" value="1"/>
</dbReference>
<keyword evidence="5" id="KW-1185">Reference proteome</keyword>
<feature type="region of interest" description="Disordered" evidence="2">
    <location>
        <begin position="373"/>
        <end position="437"/>
    </location>
</feature>
<evidence type="ECO:0000256" key="2">
    <source>
        <dbReference type="SAM" id="MobiDB-lite"/>
    </source>
</evidence>
<dbReference type="STRING" id="762211.BSTEL_1250"/>